<dbReference type="PRINTS" id="PR00480">
    <property type="entry name" value="ASTACIN"/>
</dbReference>
<dbReference type="InterPro" id="IPR006026">
    <property type="entry name" value="Peptidase_Metallo"/>
</dbReference>
<dbReference type="CDD" id="cd04280">
    <property type="entry name" value="ZnMc_astacin_like"/>
    <property type="match status" value="1"/>
</dbReference>
<feature type="binding site" evidence="1">
    <location>
        <position position="129"/>
    </location>
    <ligand>
        <name>Zn(2+)</name>
        <dbReference type="ChEBI" id="CHEBI:29105"/>
        <note>catalytic</note>
    </ligand>
</feature>
<name>A0A9Q0MP52_9DIPT</name>
<proteinExistence type="predicted"/>
<dbReference type="Pfam" id="PF01400">
    <property type="entry name" value="Astacin"/>
    <property type="match status" value="1"/>
</dbReference>
<dbReference type="GO" id="GO:0008270">
    <property type="term" value="F:zinc ion binding"/>
    <property type="evidence" value="ECO:0007669"/>
    <property type="project" value="UniProtKB-UniRule"/>
</dbReference>
<evidence type="ECO:0000256" key="2">
    <source>
        <dbReference type="RuleBase" id="RU361183"/>
    </source>
</evidence>
<dbReference type="PROSITE" id="PS51864">
    <property type="entry name" value="ASTACIN"/>
    <property type="match status" value="1"/>
</dbReference>
<comment type="cofactor">
    <cofactor evidence="1 2">
        <name>Zn(2+)</name>
        <dbReference type="ChEBI" id="CHEBI:29105"/>
    </cofactor>
    <text evidence="1 2">Binds 1 zinc ion per subunit.</text>
</comment>
<dbReference type="SMART" id="SM00235">
    <property type="entry name" value="ZnMc"/>
    <property type="match status" value="1"/>
</dbReference>
<dbReference type="PANTHER" id="PTHR10127:SF814">
    <property type="entry name" value="MEPRIN A SUBUNIT BETA"/>
    <property type="match status" value="1"/>
</dbReference>
<evidence type="ECO:0000313" key="5">
    <source>
        <dbReference type="Proteomes" id="UP001151699"/>
    </source>
</evidence>
<accession>A0A9Q0MP52</accession>
<dbReference type="Proteomes" id="UP001151699">
    <property type="component" value="Chromosome C"/>
</dbReference>
<dbReference type="SUPFAM" id="SSF55486">
    <property type="entry name" value="Metalloproteases ('zincins'), catalytic domain"/>
    <property type="match status" value="1"/>
</dbReference>
<dbReference type="GO" id="GO:0006508">
    <property type="term" value="P:proteolysis"/>
    <property type="evidence" value="ECO:0007669"/>
    <property type="project" value="UniProtKB-KW"/>
</dbReference>
<feature type="signal peptide" evidence="2">
    <location>
        <begin position="1"/>
        <end position="16"/>
    </location>
</feature>
<dbReference type="OrthoDB" id="291007at2759"/>
<dbReference type="GO" id="GO:0004222">
    <property type="term" value="F:metalloendopeptidase activity"/>
    <property type="evidence" value="ECO:0007669"/>
    <property type="project" value="UniProtKB-UniRule"/>
</dbReference>
<feature type="binding site" evidence="1">
    <location>
        <position position="133"/>
    </location>
    <ligand>
        <name>Zn(2+)</name>
        <dbReference type="ChEBI" id="CHEBI:29105"/>
        <note>catalytic</note>
    </ligand>
</feature>
<keyword evidence="1 2" id="KW-0482">Metalloprotease</keyword>
<comment type="caution">
    <text evidence="4">The sequence shown here is derived from an EMBL/GenBank/DDBJ whole genome shotgun (WGS) entry which is preliminary data.</text>
</comment>
<keyword evidence="1 2" id="KW-0645">Protease</keyword>
<dbReference type="AlphaFoldDB" id="A0A9Q0MP52"/>
<keyword evidence="1 2" id="KW-0479">Metal-binding</keyword>
<feature type="binding site" evidence="1">
    <location>
        <position position="139"/>
    </location>
    <ligand>
        <name>Zn(2+)</name>
        <dbReference type="ChEBI" id="CHEBI:29105"/>
        <note>catalytic</note>
    </ligand>
</feature>
<protein>
    <recommendedName>
        <fullName evidence="2">Metalloendopeptidase</fullName>
        <ecNumber evidence="2">3.4.24.-</ecNumber>
    </recommendedName>
</protein>
<organism evidence="4 5">
    <name type="scientific">Pseudolycoriella hygida</name>
    <dbReference type="NCBI Taxonomy" id="35572"/>
    <lineage>
        <taxon>Eukaryota</taxon>
        <taxon>Metazoa</taxon>
        <taxon>Ecdysozoa</taxon>
        <taxon>Arthropoda</taxon>
        <taxon>Hexapoda</taxon>
        <taxon>Insecta</taxon>
        <taxon>Pterygota</taxon>
        <taxon>Neoptera</taxon>
        <taxon>Endopterygota</taxon>
        <taxon>Diptera</taxon>
        <taxon>Nematocera</taxon>
        <taxon>Sciaroidea</taxon>
        <taxon>Sciaridae</taxon>
        <taxon>Pseudolycoriella</taxon>
    </lineage>
</organism>
<keyword evidence="5" id="KW-1185">Reference proteome</keyword>
<dbReference type="InterPro" id="IPR001506">
    <property type="entry name" value="Peptidase_M12A"/>
</dbReference>
<dbReference type="EC" id="3.4.24.-" evidence="2"/>
<reference evidence="4" key="1">
    <citation type="submission" date="2022-07" db="EMBL/GenBank/DDBJ databases">
        <authorList>
            <person name="Trinca V."/>
            <person name="Uliana J.V.C."/>
            <person name="Torres T.T."/>
            <person name="Ward R.J."/>
            <person name="Monesi N."/>
        </authorList>
    </citation>
    <scope>NUCLEOTIDE SEQUENCE</scope>
    <source>
        <strain evidence="4">HSMRA1968</strain>
        <tissue evidence="4">Whole embryos</tissue>
    </source>
</reference>
<sequence>MFLKFILCVLVGAGTCTRNYFETYFIEPDSSGRNAMNLERYKWPNGIVPYVFERSNTPSDKKAILSAMELIVEKTCIKFVLKDPSQQEHIRFLKSENGECGSNIGYRQNRKEPLDVTFNCLKMRGAIQHELLHVLGLLHEQCRPDRDDFIDILWNNIDSRFHRNFVKGDPVTFTTFGLPYDYESLMHYPGNAFAKSGENVTMVAKKYHTRKLGQSHGPTFYDLEKIRRMYNCV</sequence>
<gene>
    <name evidence="4" type="primary">nas-4_1</name>
    <name evidence="4" type="ORF">Bhyg_13211</name>
</gene>
<dbReference type="EMBL" id="WJQU01000004">
    <property type="protein sequence ID" value="KAJ6634635.1"/>
    <property type="molecule type" value="Genomic_DNA"/>
</dbReference>
<dbReference type="PANTHER" id="PTHR10127">
    <property type="entry name" value="DISCOIDIN, CUB, EGF, LAMININ , AND ZINC METALLOPROTEASE DOMAIN CONTAINING"/>
    <property type="match status" value="1"/>
</dbReference>
<feature type="domain" description="Peptidase M12A" evidence="3">
    <location>
        <begin position="34"/>
        <end position="233"/>
    </location>
</feature>
<feature type="active site" evidence="1">
    <location>
        <position position="130"/>
    </location>
</feature>
<evidence type="ECO:0000313" key="4">
    <source>
        <dbReference type="EMBL" id="KAJ6634635.1"/>
    </source>
</evidence>
<dbReference type="InterPro" id="IPR024079">
    <property type="entry name" value="MetalloPept_cat_dom_sf"/>
</dbReference>
<feature type="chain" id="PRO_5040527749" description="Metalloendopeptidase" evidence="2">
    <location>
        <begin position="17"/>
        <end position="233"/>
    </location>
</feature>
<evidence type="ECO:0000259" key="3">
    <source>
        <dbReference type="PROSITE" id="PS51864"/>
    </source>
</evidence>
<dbReference type="InterPro" id="IPR034035">
    <property type="entry name" value="Astacin-like_dom"/>
</dbReference>
<dbReference type="Gene3D" id="3.40.390.10">
    <property type="entry name" value="Collagenase (Catalytic Domain)"/>
    <property type="match status" value="1"/>
</dbReference>
<keyword evidence="1 2" id="KW-0862">Zinc</keyword>
<evidence type="ECO:0000256" key="1">
    <source>
        <dbReference type="PROSITE-ProRule" id="PRU01211"/>
    </source>
</evidence>
<keyword evidence="2" id="KW-0732">Signal</keyword>
<keyword evidence="1 2" id="KW-0378">Hydrolase</keyword>
<comment type="caution">
    <text evidence="1">Lacks conserved residue(s) required for the propagation of feature annotation.</text>
</comment>